<protein>
    <submittedName>
        <fullName evidence="1">Uncharacterized protein</fullName>
    </submittedName>
</protein>
<dbReference type="AlphaFoldDB" id="A0A6G5ADR7"/>
<name>A0A6G5ADR7_RHIMP</name>
<dbReference type="SUPFAM" id="SSF82171">
    <property type="entry name" value="DPP6 N-terminal domain-like"/>
    <property type="match status" value="1"/>
</dbReference>
<organism evidence="1">
    <name type="scientific">Rhipicephalus microplus</name>
    <name type="common">Cattle tick</name>
    <name type="synonym">Boophilus microplus</name>
    <dbReference type="NCBI Taxonomy" id="6941"/>
    <lineage>
        <taxon>Eukaryota</taxon>
        <taxon>Metazoa</taxon>
        <taxon>Ecdysozoa</taxon>
        <taxon>Arthropoda</taxon>
        <taxon>Chelicerata</taxon>
        <taxon>Arachnida</taxon>
        <taxon>Acari</taxon>
        <taxon>Parasitiformes</taxon>
        <taxon>Ixodida</taxon>
        <taxon>Ixodoidea</taxon>
        <taxon>Ixodidae</taxon>
        <taxon>Rhipicephalinae</taxon>
        <taxon>Rhipicephalus</taxon>
        <taxon>Boophilus</taxon>
    </lineage>
</organism>
<dbReference type="EMBL" id="GIKN01006862">
    <property type="protein sequence ID" value="NIE49135.1"/>
    <property type="molecule type" value="Transcribed_RNA"/>
</dbReference>
<proteinExistence type="predicted"/>
<reference evidence="1" key="1">
    <citation type="submission" date="2020-03" db="EMBL/GenBank/DDBJ databases">
        <title>A transcriptome and proteome of the tick Rhipicephalus microplus shaped by the genetic composition of its hosts and developmental stage.</title>
        <authorList>
            <person name="Garcia G.R."/>
            <person name="Ribeiro J.M.C."/>
            <person name="Maruyama S.R."/>
            <person name="Gardinasse L.G."/>
            <person name="Nelson K."/>
            <person name="Ferreira B.R."/>
            <person name="Andrade T.G."/>
            <person name="Santos I.K.F.M."/>
        </authorList>
    </citation>
    <scope>NUCLEOTIDE SEQUENCE</scope>
    <source>
        <strain evidence="1">NSGR</strain>
        <tissue evidence="1">Salivary glands</tissue>
    </source>
</reference>
<sequence>MLHSLGSYSHVFYSVKETSHCRELIRGTPISPSPNLLSYCYLNDCSLSVVDFKTESVAARVDGVQDFIWREGVDGDELVIVSNKHDLSLYSSLVSGSYVKKQLQWTSLHEPETIELLYCNASTFVFLINKSHLASAVLISDALETVWCLESPCDILKVRVLGSDLHVLTLQGSLFAYDIKDGSQTAHWELQEDLFDLKKSSDFCVFHKSETAVICVGHTKLYTVRLRRSVDEKDAPKRTIKSKRIITGLLKGRPSTATAASSQLLLDTSIQDADQHVMWMPDDRHLILCCGAQGLQKLATFELDTNGVLSLVPCESGLPEEGSFSVVYDTRSTMGHAPAFLFLIALQHSHLGLPLEDCLQRSWSELEPGQLRPCLS</sequence>
<evidence type="ECO:0000313" key="1">
    <source>
        <dbReference type="EMBL" id="NIE49135.1"/>
    </source>
</evidence>
<accession>A0A6G5ADR7</accession>